<organism evidence="1 2">
    <name type="scientific">Turnix velox</name>
    <name type="common">Little buttonquail</name>
    <dbReference type="NCBI Taxonomy" id="2529409"/>
    <lineage>
        <taxon>Eukaryota</taxon>
        <taxon>Metazoa</taxon>
        <taxon>Chordata</taxon>
        <taxon>Craniata</taxon>
        <taxon>Vertebrata</taxon>
        <taxon>Euteleostomi</taxon>
        <taxon>Archelosauria</taxon>
        <taxon>Archosauria</taxon>
        <taxon>Dinosauria</taxon>
        <taxon>Saurischia</taxon>
        <taxon>Theropoda</taxon>
        <taxon>Coelurosauria</taxon>
        <taxon>Aves</taxon>
        <taxon>Neognathae</taxon>
        <taxon>Neoaves</taxon>
        <taxon>Charadriiformes</taxon>
        <taxon>Turnicidae</taxon>
        <taxon>Turnix</taxon>
    </lineage>
</organism>
<feature type="non-terminal residue" evidence="1">
    <location>
        <position position="80"/>
    </location>
</feature>
<feature type="non-terminal residue" evidence="1">
    <location>
        <position position="1"/>
    </location>
</feature>
<dbReference type="EMBL" id="VZTY01018285">
    <property type="protein sequence ID" value="NXU53609.1"/>
    <property type="molecule type" value="Genomic_DNA"/>
</dbReference>
<keyword evidence="2" id="KW-1185">Reference proteome</keyword>
<evidence type="ECO:0000313" key="1">
    <source>
        <dbReference type="EMBL" id="NXU53609.1"/>
    </source>
</evidence>
<dbReference type="Proteomes" id="UP000582182">
    <property type="component" value="Unassembled WGS sequence"/>
</dbReference>
<dbReference type="Gene3D" id="2.10.25.10">
    <property type="entry name" value="Laminin"/>
    <property type="match status" value="1"/>
</dbReference>
<comment type="caution">
    <text evidence="1">The sequence shown here is derived from an EMBL/GenBank/DDBJ whole genome shotgun (WGS) entry which is preliminary data.</text>
</comment>
<name>A0A7L3LHH7_9CHAR</name>
<dbReference type="AlphaFoldDB" id="A0A7L3LHH7"/>
<reference evidence="1 2" key="1">
    <citation type="submission" date="2019-09" db="EMBL/GenBank/DDBJ databases">
        <title>Bird 10,000 Genomes (B10K) Project - Family phase.</title>
        <authorList>
            <person name="Zhang G."/>
        </authorList>
    </citation>
    <scope>NUCLEOTIDE SEQUENCE [LARGE SCALE GENOMIC DNA]</scope>
    <source>
        <strain evidence="1">B10K-DU-029-46</strain>
    </source>
</reference>
<accession>A0A7L3LHH7</accession>
<protein>
    <submittedName>
        <fullName evidence="1">EPGN protein</fullName>
    </submittedName>
</protein>
<dbReference type="OrthoDB" id="9411915at2759"/>
<sequence>LRFFFLPYTAMGALGEDSALTVSSLSTDLWSNWTKNNAEVDYTEQPKLLKLMQTCLEEHDSYCINGLCAFHSELRKPICK</sequence>
<gene>
    <name evidence="1" type="primary">Epgn</name>
    <name evidence="1" type="ORF">TURVEL_R07265</name>
</gene>
<dbReference type="SUPFAM" id="SSF57196">
    <property type="entry name" value="EGF/Laminin"/>
    <property type="match status" value="1"/>
</dbReference>
<evidence type="ECO:0000313" key="2">
    <source>
        <dbReference type="Proteomes" id="UP000582182"/>
    </source>
</evidence>
<proteinExistence type="predicted"/>